<dbReference type="InterPro" id="IPR000490">
    <property type="entry name" value="Glyco_hydro_17"/>
</dbReference>
<gene>
    <name evidence="12" type="ORF">F2Q69_00040172</name>
</gene>
<evidence type="ECO:0000256" key="7">
    <source>
        <dbReference type="ARBA" id="ARBA00023295"/>
    </source>
</evidence>
<dbReference type="InterPro" id="IPR012946">
    <property type="entry name" value="X8"/>
</dbReference>
<name>A0A8S9N6I8_BRACR</name>
<accession>A0A8S9N6I8</accession>
<evidence type="ECO:0000256" key="5">
    <source>
        <dbReference type="ARBA" id="ARBA00022801"/>
    </source>
</evidence>
<keyword evidence="10" id="KW-1133">Transmembrane helix</keyword>
<dbReference type="InterPro" id="IPR017853">
    <property type="entry name" value="GH"/>
</dbReference>
<feature type="transmembrane region" description="Helical" evidence="10">
    <location>
        <begin position="415"/>
        <end position="435"/>
    </location>
</feature>
<keyword evidence="5" id="KW-0378">Hydrolase</keyword>
<feature type="domain" description="X8" evidence="11">
    <location>
        <begin position="323"/>
        <end position="402"/>
    </location>
</feature>
<protein>
    <recommendedName>
        <fullName evidence="3">glucan endo-1,3-beta-D-glucosidase</fullName>
        <ecNumber evidence="3">3.2.1.39</ecNumber>
    </recommendedName>
</protein>
<evidence type="ECO:0000256" key="8">
    <source>
        <dbReference type="RuleBase" id="RU004335"/>
    </source>
</evidence>
<sequence>MKATIPQNAEVYQSANDKPSEGDFRSDVKQIMLDIVKFFHDNDLPFTVNIYPFLSLYLNQHFPVEYAFFDGNGQTIPDNGKNYDNVFDANYDTLVYALNKAGIKDMKIIVGWPTDGHKYATPKLAEKFYAGLMKKLAKDVGTPLRPEKLEVYLFGLLDEDMKSILPGPFERHWGIFRYDGTPKFMLDFTGQGRKIVPVAAKDEVGPDLDYACYHGDCTAMLYGSTCSNLDKIQNISYAFNMFFQIQGQDVRACDFRGSAMITKNNASVGSCLFPIQIVSGSGDFRISYVFGRFIVAGLILLGLVTFCYFTISMFYYSTHHIIIITNTINLDEVGPDLDYACYHGDCTAMLYGSTCSNLDKIQNISYAFNMFFQIQGQDVRACDFRGSAMITKNNASVGSCLFPIQIVSGSGDFRISYVFGRFIVAGLILLGLVTAI</sequence>
<evidence type="ECO:0000313" key="12">
    <source>
        <dbReference type="EMBL" id="KAF3499385.1"/>
    </source>
</evidence>
<dbReference type="SUPFAM" id="SSF51445">
    <property type="entry name" value="(Trans)glycosidases"/>
    <property type="match status" value="1"/>
</dbReference>
<dbReference type="PANTHER" id="PTHR32227">
    <property type="entry name" value="GLUCAN ENDO-1,3-BETA-GLUCOSIDASE BG1-RELATED-RELATED"/>
    <property type="match status" value="1"/>
</dbReference>
<keyword evidence="10" id="KW-0812">Transmembrane</keyword>
<dbReference type="EC" id="3.2.1.39" evidence="3"/>
<feature type="transmembrane region" description="Helical" evidence="10">
    <location>
        <begin position="293"/>
        <end position="316"/>
    </location>
</feature>
<feature type="region of interest" description="Disordered" evidence="9">
    <location>
        <begin position="1"/>
        <end position="22"/>
    </location>
</feature>
<dbReference type="Pfam" id="PF00332">
    <property type="entry name" value="Glyco_hydro_17"/>
    <property type="match status" value="1"/>
</dbReference>
<comment type="similarity">
    <text evidence="2 8">Belongs to the glycosyl hydrolase 17 family.</text>
</comment>
<evidence type="ECO:0000256" key="6">
    <source>
        <dbReference type="ARBA" id="ARBA00023157"/>
    </source>
</evidence>
<comment type="caution">
    <text evidence="12">The sequence shown here is derived from an EMBL/GenBank/DDBJ whole genome shotgun (WGS) entry which is preliminary data.</text>
</comment>
<evidence type="ECO:0000256" key="10">
    <source>
        <dbReference type="SAM" id="Phobius"/>
    </source>
</evidence>
<keyword evidence="7" id="KW-0326">Glycosidase</keyword>
<reference evidence="12" key="1">
    <citation type="submission" date="2019-12" db="EMBL/GenBank/DDBJ databases">
        <title>Genome sequencing and annotation of Brassica cretica.</title>
        <authorList>
            <person name="Studholme D.J."/>
            <person name="Sarris P."/>
        </authorList>
    </citation>
    <scope>NUCLEOTIDE SEQUENCE</scope>
    <source>
        <strain evidence="12">PFS-109/04</strain>
        <tissue evidence="12">Leaf</tissue>
    </source>
</reference>
<dbReference type="InterPro" id="IPR044965">
    <property type="entry name" value="Glyco_hydro_17_plant"/>
</dbReference>
<comment type="catalytic activity">
    <reaction evidence="1">
        <text>Hydrolysis of (1-&gt;3)-beta-D-glucosidic linkages in (1-&gt;3)-beta-D-glucans.</text>
        <dbReference type="EC" id="3.2.1.39"/>
    </reaction>
</comment>
<keyword evidence="4" id="KW-0732">Signal</keyword>
<keyword evidence="6" id="KW-1015">Disulfide bond</keyword>
<evidence type="ECO:0000256" key="9">
    <source>
        <dbReference type="SAM" id="MobiDB-lite"/>
    </source>
</evidence>
<evidence type="ECO:0000313" key="13">
    <source>
        <dbReference type="Proteomes" id="UP000712600"/>
    </source>
</evidence>
<feature type="domain" description="X8" evidence="11">
    <location>
        <begin position="195"/>
        <end position="273"/>
    </location>
</feature>
<dbReference type="EMBL" id="QGKX02001621">
    <property type="protein sequence ID" value="KAF3499385.1"/>
    <property type="molecule type" value="Genomic_DNA"/>
</dbReference>
<evidence type="ECO:0000259" key="11">
    <source>
        <dbReference type="SMART" id="SM00768"/>
    </source>
</evidence>
<dbReference type="SMART" id="SM00768">
    <property type="entry name" value="X8"/>
    <property type="match status" value="2"/>
</dbReference>
<feature type="compositionally biased region" description="Polar residues" evidence="9">
    <location>
        <begin position="1"/>
        <end position="17"/>
    </location>
</feature>
<dbReference type="GO" id="GO:0005975">
    <property type="term" value="P:carbohydrate metabolic process"/>
    <property type="evidence" value="ECO:0007669"/>
    <property type="project" value="InterPro"/>
</dbReference>
<organism evidence="12 13">
    <name type="scientific">Brassica cretica</name>
    <name type="common">Mustard</name>
    <dbReference type="NCBI Taxonomy" id="69181"/>
    <lineage>
        <taxon>Eukaryota</taxon>
        <taxon>Viridiplantae</taxon>
        <taxon>Streptophyta</taxon>
        <taxon>Embryophyta</taxon>
        <taxon>Tracheophyta</taxon>
        <taxon>Spermatophyta</taxon>
        <taxon>Magnoliopsida</taxon>
        <taxon>eudicotyledons</taxon>
        <taxon>Gunneridae</taxon>
        <taxon>Pentapetalae</taxon>
        <taxon>rosids</taxon>
        <taxon>malvids</taxon>
        <taxon>Brassicales</taxon>
        <taxon>Brassicaceae</taxon>
        <taxon>Brassiceae</taxon>
        <taxon>Brassica</taxon>
    </lineage>
</organism>
<dbReference type="GO" id="GO:0042973">
    <property type="term" value="F:glucan endo-1,3-beta-D-glucosidase activity"/>
    <property type="evidence" value="ECO:0007669"/>
    <property type="project" value="UniProtKB-EC"/>
</dbReference>
<evidence type="ECO:0000256" key="4">
    <source>
        <dbReference type="ARBA" id="ARBA00022729"/>
    </source>
</evidence>
<evidence type="ECO:0000256" key="2">
    <source>
        <dbReference type="ARBA" id="ARBA00008773"/>
    </source>
</evidence>
<proteinExistence type="inferred from homology"/>
<dbReference type="Gene3D" id="3.20.20.80">
    <property type="entry name" value="Glycosidases"/>
    <property type="match status" value="1"/>
</dbReference>
<evidence type="ECO:0000256" key="1">
    <source>
        <dbReference type="ARBA" id="ARBA00000382"/>
    </source>
</evidence>
<evidence type="ECO:0000256" key="3">
    <source>
        <dbReference type="ARBA" id="ARBA00012780"/>
    </source>
</evidence>
<dbReference type="Pfam" id="PF07983">
    <property type="entry name" value="X8"/>
    <property type="match status" value="2"/>
</dbReference>
<dbReference type="AlphaFoldDB" id="A0A8S9N6I8"/>
<keyword evidence="10" id="KW-0472">Membrane</keyword>
<dbReference type="Gene3D" id="1.20.58.1040">
    <property type="match status" value="2"/>
</dbReference>
<dbReference type="Proteomes" id="UP000712600">
    <property type="component" value="Unassembled WGS sequence"/>
</dbReference>